<dbReference type="RefSeq" id="WP_002176688.1">
    <property type="nucleotide sequence ID" value="NZ_AKWD02000007.1"/>
</dbReference>
<proteinExistence type="predicted"/>
<comment type="caution">
    <text evidence="1">The sequence shown here is derived from an EMBL/GenBank/DDBJ whole genome shotgun (WGS) entry which is preliminary data.</text>
</comment>
<evidence type="ECO:0000313" key="1">
    <source>
        <dbReference type="EMBL" id="EMO55487.1"/>
    </source>
</evidence>
<evidence type="ECO:0000313" key="2">
    <source>
        <dbReference type="Proteomes" id="UP000012112"/>
    </source>
</evidence>
<reference evidence="1 2" key="1">
    <citation type="submission" date="2013-01" db="EMBL/GenBank/DDBJ databases">
        <authorList>
            <person name="Harkins D.M."/>
            <person name="Durkin A.S."/>
            <person name="Brinkac L.M."/>
            <person name="Haft D.H."/>
            <person name="Selengut J.D."/>
            <person name="Sanka R."/>
            <person name="DePew J."/>
            <person name="Purushe J."/>
            <person name="Matthias M.A."/>
            <person name="Vinetz J.M."/>
            <person name="Sutton G.G."/>
            <person name="Nierman W.C."/>
            <person name="Fouts D.E."/>
        </authorList>
    </citation>
    <scope>NUCLEOTIDE SEQUENCE [LARGE SCALE GENOMIC DNA]</scope>
    <source>
        <strain evidence="1 2">HAI1536</strain>
    </source>
</reference>
<dbReference type="EMBL" id="AKWD02000007">
    <property type="protein sequence ID" value="EMO55487.1"/>
    <property type="molecule type" value="Genomic_DNA"/>
</dbReference>
<dbReference type="Proteomes" id="UP000012112">
    <property type="component" value="Unassembled WGS sequence"/>
</dbReference>
<protein>
    <submittedName>
        <fullName evidence="1">Uncharacterized protein</fullName>
    </submittedName>
</protein>
<sequence>MNSVPNFLKIQKEKIPKGFSYLLKTSELIAAYDSAEIKIETILTYSTGNENFTVHFWPPNPNINQERLYIVVGTVPSQFAHLVRESMKSKILPEFMKWITGLLSLSANSPRRNQTQSWLWEFKNPDTNQKQST</sequence>
<gene>
    <name evidence="1" type="ORF">LEP1GSC172_1337</name>
</gene>
<dbReference type="AlphaFoldDB" id="M6VDE7"/>
<accession>M6VDE7</accession>
<name>M6VDE7_9LEPT</name>
<organism evidence="1 2">
    <name type="scientific">Leptospira noguchii</name>
    <dbReference type="NCBI Taxonomy" id="28182"/>
    <lineage>
        <taxon>Bacteria</taxon>
        <taxon>Pseudomonadati</taxon>
        <taxon>Spirochaetota</taxon>
        <taxon>Spirochaetia</taxon>
        <taxon>Leptospirales</taxon>
        <taxon>Leptospiraceae</taxon>
        <taxon>Leptospira</taxon>
    </lineage>
</organism>